<protein>
    <recommendedName>
        <fullName evidence="1">non-specific serine/threonine protein kinase</fullName>
        <ecNumber evidence="1">2.7.11.1</ecNumber>
    </recommendedName>
</protein>
<feature type="region of interest" description="Disordered" evidence="8">
    <location>
        <begin position="343"/>
        <end position="445"/>
    </location>
</feature>
<dbReference type="PROSITE" id="PS50011">
    <property type="entry name" value="PROTEIN_KINASE_DOM"/>
    <property type="match status" value="1"/>
</dbReference>
<evidence type="ECO:0000256" key="2">
    <source>
        <dbReference type="ARBA" id="ARBA00022527"/>
    </source>
</evidence>
<evidence type="ECO:0000259" key="9">
    <source>
        <dbReference type="PROSITE" id="PS50011"/>
    </source>
</evidence>
<evidence type="ECO:0000256" key="5">
    <source>
        <dbReference type="ARBA" id="ARBA00022777"/>
    </source>
</evidence>
<dbReference type="PANTHER" id="PTHR43289:SF6">
    <property type="entry name" value="SERINE_THREONINE-PROTEIN KINASE NEKL-3"/>
    <property type="match status" value="1"/>
</dbReference>
<dbReference type="SUPFAM" id="SSF56112">
    <property type="entry name" value="Protein kinase-like (PK-like)"/>
    <property type="match status" value="1"/>
</dbReference>
<keyword evidence="2" id="KW-0723">Serine/threonine-protein kinase</keyword>
<dbReference type="InterPro" id="IPR000719">
    <property type="entry name" value="Prot_kinase_dom"/>
</dbReference>
<name>A0A7W7RYA1_9ACTN</name>
<feature type="compositionally biased region" description="Pro residues" evidence="8">
    <location>
        <begin position="410"/>
        <end position="436"/>
    </location>
</feature>
<organism evidence="10 11">
    <name type="scientific">Streptosporangium album</name>
    <dbReference type="NCBI Taxonomy" id="47479"/>
    <lineage>
        <taxon>Bacteria</taxon>
        <taxon>Bacillati</taxon>
        <taxon>Actinomycetota</taxon>
        <taxon>Actinomycetes</taxon>
        <taxon>Streptosporangiales</taxon>
        <taxon>Streptosporangiaceae</taxon>
        <taxon>Streptosporangium</taxon>
    </lineage>
</organism>
<dbReference type="EMBL" id="JACHJU010000002">
    <property type="protein sequence ID" value="MBB4940491.1"/>
    <property type="molecule type" value="Genomic_DNA"/>
</dbReference>
<feature type="compositionally biased region" description="Pro residues" evidence="8">
    <location>
        <begin position="349"/>
        <end position="363"/>
    </location>
</feature>
<dbReference type="EC" id="2.7.11.1" evidence="1"/>
<evidence type="ECO:0000256" key="1">
    <source>
        <dbReference type="ARBA" id="ARBA00012513"/>
    </source>
</evidence>
<evidence type="ECO:0000313" key="10">
    <source>
        <dbReference type="EMBL" id="MBB4940491.1"/>
    </source>
</evidence>
<evidence type="ECO:0000256" key="4">
    <source>
        <dbReference type="ARBA" id="ARBA00022741"/>
    </source>
</evidence>
<proteinExistence type="predicted"/>
<dbReference type="GO" id="GO:0004674">
    <property type="term" value="F:protein serine/threonine kinase activity"/>
    <property type="evidence" value="ECO:0007669"/>
    <property type="project" value="UniProtKB-KW"/>
</dbReference>
<dbReference type="Pfam" id="PF00069">
    <property type="entry name" value="Pkinase"/>
    <property type="match status" value="1"/>
</dbReference>
<keyword evidence="3 10" id="KW-0808">Transferase</keyword>
<dbReference type="InterPro" id="IPR011009">
    <property type="entry name" value="Kinase-like_dom_sf"/>
</dbReference>
<dbReference type="PROSITE" id="PS00108">
    <property type="entry name" value="PROTEIN_KINASE_ST"/>
    <property type="match status" value="1"/>
</dbReference>
<accession>A0A7W7RYA1</accession>
<feature type="region of interest" description="Disordered" evidence="8">
    <location>
        <begin position="630"/>
        <end position="682"/>
    </location>
</feature>
<dbReference type="Proteomes" id="UP000534286">
    <property type="component" value="Unassembled WGS sequence"/>
</dbReference>
<dbReference type="PROSITE" id="PS00107">
    <property type="entry name" value="PROTEIN_KINASE_ATP"/>
    <property type="match status" value="1"/>
</dbReference>
<dbReference type="RefSeq" id="WP_184756705.1">
    <property type="nucleotide sequence ID" value="NZ_BAABEK010000033.1"/>
</dbReference>
<dbReference type="CDD" id="cd14014">
    <property type="entry name" value="STKc_PknB_like"/>
    <property type="match status" value="1"/>
</dbReference>
<dbReference type="PANTHER" id="PTHR43289">
    <property type="entry name" value="MITOGEN-ACTIVATED PROTEIN KINASE KINASE KINASE 20-RELATED"/>
    <property type="match status" value="1"/>
</dbReference>
<feature type="binding site" evidence="7">
    <location>
        <position position="34"/>
    </location>
    <ligand>
        <name>ATP</name>
        <dbReference type="ChEBI" id="CHEBI:30616"/>
    </ligand>
</feature>
<dbReference type="GO" id="GO:0005524">
    <property type="term" value="F:ATP binding"/>
    <property type="evidence" value="ECO:0007669"/>
    <property type="project" value="UniProtKB-UniRule"/>
</dbReference>
<evidence type="ECO:0000256" key="6">
    <source>
        <dbReference type="ARBA" id="ARBA00022840"/>
    </source>
</evidence>
<gene>
    <name evidence="10" type="ORF">FHR32_004868</name>
</gene>
<keyword evidence="11" id="KW-1185">Reference proteome</keyword>
<comment type="caution">
    <text evidence="10">The sequence shown here is derived from an EMBL/GenBank/DDBJ whole genome shotgun (WGS) entry which is preliminary data.</text>
</comment>
<dbReference type="InterPro" id="IPR008271">
    <property type="entry name" value="Ser/Thr_kinase_AS"/>
</dbReference>
<keyword evidence="5 10" id="KW-0418">Kinase</keyword>
<evidence type="ECO:0000256" key="7">
    <source>
        <dbReference type="PROSITE-ProRule" id="PRU10141"/>
    </source>
</evidence>
<sequence length="682" mass="70660">MVPGYREVRELGTGGSGRVVLATYTSTGAYVAIKYLSAALRDDHAFMTCFREHARIMVELRDPNMVRFYEYYEDVLEAAVVMELVDGVALRKILDEHGTTSPEAALAVLKGSLAGLAAAHSAGVAHRDYKPENVLIQADGTGKLADFGIAARSGEEDTPAGTPSYSAPELWAGEPAGPASDVYAATCVFFECLTGRRPYGTDHPTTLMHRHRTAPIPLEAVPSSVRKLIARGMAKDRADRPPTAEAFVAELETAALSAYGPEWEQRGRRHLAELATLLALTFPLARSTSPVSGSPARSAAGRMGGIRRPRPGPRVLAGVAVITAAVTVGLVAAGRTPDRLSADAIFTPAPRPPAGEAPGPPAKTPSGRDTGSPPPEPVTTLGPSRRAGTGQAAPSSESANPDRPTRPTRPAHPAPTPSRTPPAAPSPTPTVPPPPAQTVSGLTITGIDTGGTTIGLRASTTADVVLTVGFAEGQAPDRLTEAPSRRFTLTGADVYSPTVPHAFTVPACGQTLYRRVTVSTSPQAAGGPQSRTTEVRGAPCPAPSVESVDITSFDGTTVRFRVRTVGTSAVTVKLGSAQKVVGGGGGFTSDVQTLELSGQTDYAREVSLRFAPLPGCGEYAHRVVTITTVPGGDMRSSDMRLSLPPCAPDPSPDGSEQATDDGPVPDGSAGGDTLVSRSAPPA</sequence>
<dbReference type="Gene3D" id="1.10.510.10">
    <property type="entry name" value="Transferase(Phosphotransferase) domain 1"/>
    <property type="match status" value="1"/>
</dbReference>
<evidence type="ECO:0000256" key="8">
    <source>
        <dbReference type="SAM" id="MobiDB-lite"/>
    </source>
</evidence>
<evidence type="ECO:0000256" key="3">
    <source>
        <dbReference type="ARBA" id="ARBA00022679"/>
    </source>
</evidence>
<feature type="domain" description="Protein kinase" evidence="9">
    <location>
        <begin position="5"/>
        <end position="256"/>
    </location>
</feature>
<keyword evidence="4 7" id="KW-0547">Nucleotide-binding</keyword>
<feature type="region of interest" description="Disordered" evidence="8">
    <location>
        <begin position="286"/>
        <end position="311"/>
    </location>
</feature>
<dbReference type="InterPro" id="IPR017441">
    <property type="entry name" value="Protein_kinase_ATP_BS"/>
</dbReference>
<feature type="region of interest" description="Disordered" evidence="8">
    <location>
        <begin position="519"/>
        <end position="543"/>
    </location>
</feature>
<reference evidence="10 11" key="1">
    <citation type="submission" date="2020-08" db="EMBL/GenBank/DDBJ databases">
        <title>Sequencing the genomes of 1000 actinobacteria strains.</title>
        <authorList>
            <person name="Klenk H.-P."/>
        </authorList>
    </citation>
    <scope>NUCLEOTIDE SEQUENCE [LARGE SCALE GENOMIC DNA]</scope>
    <source>
        <strain evidence="10 11">DSM 43023</strain>
    </source>
</reference>
<evidence type="ECO:0000313" key="11">
    <source>
        <dbReference type="Proteomes" id="UP000534286"/>
    </source>
</evidence>
<dbReference type="AlphaFoldDB" id="A0A7W7RYA1"/>
<keyword evidence="6 7" id="KW-0067">ATP-binding</keyword>